<dbReference type="Gene3D" id="1.10.132.80">
    <property type="match status" value="1"/>
</dbReference>
<keyword evidence="2" id="KW-1185">Reference proteome</keyword>
<evidence type="ECO:0000313" key="2">
    <source>
        <dbReference type="Proteomes" id="UP001597010"/>
    </source>
</evidence>
<evidence type="ECO:0000313" key="1">
    <source>
        <dbReference type="EMBL" id="MFD0792777.1"/>
    </source>
</evidence>
<dbReference type="EMBL" id="JBHTHZ010000002">
    <property type="protein sequence ID" value="MFD0792777.1"/>
    <property type="molecule type" value="Genomic_DNA"/>
</dbReference>
<sequence>MVSLLKTRPYGVRIAKYFDFIKGTPAISSLDTKETGGKTLNKQDREPQPPTLAGLALFLGFDSREQFEHYERNGRFRNQLKMGRLMIEAEYEKRLHQQSATGAIFALKSLGWKEPADDTLKKAFPATIHIKVTASGPKIATHEKDVEL</sequence>
<protein>
    <submittedName>
        <fullName evidence="1">Terminase small subunit</fullName>
    </submittedName>
</protein>
<comment type="caution">
    <text evidence="1">The sequence shown here is derived from an EMBL/GenBank/DDBJ whole genome shotgun (WGS) entry which is preliminary data.</text>
</comment>
<name>A0ABW3APL2_9SPHI</name>
<gene>
    <name evidence="1" type="ORF">ACFQZX_04070</name>
</gene>
<organism evidence="1 2">
    <name type="scientific">Mucilaginibacter litoreus</name>
    <dbReference type="NCBI Taxonomy" id="1048221"/>
    <lineage>
        <taxon>Bacteria</taxon>
        <taxon>Pseudomonadati</taxon>
        <taxon>Bacteroidota</taxon>
        <taxon>Sphingobacteriia</taxon>
        <taxon>Sphingobacteriales</taxon>
        <taxon>Sphingobacteriaceae</taxon>
        <taxon>Mucilaginibacter</taxon>
    </lineage>
</organism>
<dbReference type="Proteomes" id="UP001597010">
    <property type="component" value="Unassembled WGS sequence"/>
</dbReference>
<reference evidence="2" key="1">
    <citation type="journal article" date="2019" name="Int. J. Syst. Evol. Microbiol.">
        <title>The Global Catalogue of Microorganisms (GCM) 10K type strain sequencing project: providing services to taxonomists for standard genome sequencing and annotation.</title>
        <authorList>
            <consortium name="The Broad Institute Genomics Platform"/>
            <consortium name="The Broad Institute Genome Sequencing Center for Infectious Disease"/>
            <person name="Wu L."/>
            <person name="Ma J."/>
        </authorList>
    </citation>
    <scope>NUCLEOTIDE SEQUENCE [LARGE SCALE GENOMIC DNA]</scope>
    <source>
        <strain evidence="2">CCUG 61484</strain>
    </source>
</reference>
<accession>A0ABW3APL2</accession>
<proteinExistence type="predicted"/>
<dbReference type="RefSeq" id="WP_377111588.1">
    <property type="nucleotide sequence ID" value="NZ_JBHTHZ010000002.1"/>
</dbReference>